<reference evidence="5" key="1">
    <citation type="journal article" date="2019" name="Int. J. Syst. Evol. Microbiol.">
        <title>The Global Catalogue of Microorganisms (GCM) 10K type strain sequencing project: providing services to taxonomists for standard genome sequencing and annotation.</title>
        <authorList>
            <consortium name="The Broad Institute Genomics Platform"/>
            <consortium name="The Broad Institute Genome Sequencing Center for Infectious Disease"/>
            <person name="Wu L."/>
            <person name="Ma J."/>
        </authorList>
    </citation>
    <scope>NUCLEOTIDE SEQUENCE [LARGE SCALE GENOMIC DNA]</scope>
    <source>
        <strain evidence="5">JCM 4737</strain>
    </source>
</reference>
<name>A0ABQ3DLE3_9ACTN</name>
<accession>A0ABQ3DLE3</accession>
<dbReference type="RefSeq" id="WP_189715373.1">
    <property type="nucleotide sequence ID" value="NZ_BMVO01000009.1"/>
</dbReference>
<feature type="transmembrane region" description="Helical" evidence="2">
    <location>
        <begin position="75"/>
        <end position="99"/>
    </location>
</feature>
<feature type="domain" description="Zinc-ribbon" evidence="3">
    <location>
        <begin position="4"/>
        <end position="24"/>
    </location>
</feature>
<dbReference type="Pfam" id="PF13240">
    <property type="entry name" value="Zn_Ribbon_1"/>
    <property type="match status" value="1"/>
</dbReference>
<organism evidence="4 5">
    <name type="scientific">Streptomyces chryseus</name>
    <dbReference type="NCBI Taxonomy" id="68186"/>
    <lineage>
        <taxon>Bacteria</taxon>
        <taxon>Bacillati</taxon>
        <taxon>Actinomycetota</taxon>
        <taxon>Actinomycetes</taxon>
        <taxon>Kitasatosporales</taxon>
        <taxon>Streptomycetaceae</taxon>
        <taxon>Streptomyces</taxon>
    </lineage>
</organism>
<proteinExistence type="predicted"/>
<keyword evidence="5" id="KW-1185">Reference proteome</keyword>
<evidence type="ECO:0000256" key="2">
    <source>
        <dbReference type="SAM" id="Phobius"/>
    </source>
</evidence>
<keyword evidence="2" id="KW-1133">Transmembrane helix</keyword>
<evidence type="ECO:0000313" key="5">
    <source>
        <dbReference type="Proteomes" id="UP000599437"/>
    </source>
</evidence>
<feature type="compositionally biased region" description="Pro residues" evidence="1">
    <location>
        <begin position="127"/>
        <end position="144"/>
    </location>
</feature>
<keyword evidence="2" id="KW-0812">Transmembrane</keyword>
<feature type="region of interest" description="Disordered" evidence="1">
    <location>
        <begin position="42"/>
        <end position="72"/>
    </location>
</feature>
<dbReference type="EMBL" id="BMVO01000009">
    <property type="protein sequence ID" value="GHB06683.1"/>
    <property type="molecule type" value="Genomic_DNA"/>
</dbReference>
<evidence type="ECO:0000256" key="1">
    <source>
        <dbReference type="SAM" id="MobiDB-lite"/>
    </source>
</evidence>
<feature type="region of interest" description="Disordered" evidence="1">
    <location>
        <begin position="103"/>
        <end position="178"/>
    </location>
</feature>
<keyword evidence="2" id="KW-0472">Membrane</keyword>
<feature type="compositionally biased region" description="Pro residues" evidence="1">
    <location>
        <begin position="48"/>
        <end position="68"/>
    </location>
</feature>
<dbReference type="InterPro" id="IPR026870">
    <property type="entry name" value="Zinc_ribbon_dom"/>
</dbReference>
<evidence type="ECO:0000313" key="4">
    <source>
        <dbReference type="EMBL" id="GHB06683.1"/>
    </source>
</evidence>
<gene>
    <name evidence="4" type="ORF">GCM10010346_32310</name>
</gene>
<protein>
    <recommendedName>
        <fullName evidence="3">Zinc-ribbon domain-containing protein</fullName>
    </recommendedName>
</protein>
<evidence type="ECO:0000259" key="3">
    <source>
        <dbReference type="Pfam" id="PF13240"/>
    </source>
</evidence>
<comment type="caution">
    <text evidence="4">The sequence shown here is derived from an EMBL/GenBank/DDBJ whole genome shotgun (WGS) entry which is preliminary data.</text>
</comment>
<dbReference type="Proteomes" id="UP000599437">
    <property type="component" value="Unassembled WGS sequence"/>
</dbReference>
<sequence>MPLHCPHCGTEVSDDARYCLRCGRERPQPQYAPPVPLEAMETATAGPAPAPPAHHIPAPVPQPPPPAAPRRRGPAFVWTATLAAAVVIGGGATAGVLVLSDDGTDTPPSRSLDDKPVVAGSDSPRASTPPAPSTPAPAAPPQENPPASEAPPVTESPQRRETPEVPEAPSGFRTVTDPAGFSLAVPDVWSRTDETSGQITYAGSTGMEHLLIGVVPSPPYASSYDNFLTIERKARVNQRDFRRLRLERNTFQGRPGAIWEYTFTDKQTGETLHAIDQGYIAPNGTDYSIYIKSRDRDWQHSREIFDAALSTWTLG</sequence>